<evidence type="ECO:0000256" key="6">
    <source>
        <dbReference type="SAM" id="MobiDB-lite"/>
    </source>
</evidence>
<keyword evidence="4 5" id="KW-0342">GTP-binding</keyword>
<dbReference type="PANTHER" id="PTHR21231">
    <property type="entry name" value="XPA-BINDING PROTEIN 1-RELATED"/>
    <property type="match status" value="1"/>
</dbReference>
<dbReference type="PANTHER" id="PTHR21231:SF8">
    <property type="entry name" value="GPN-LOOP GTPASE 1"/>
    <property type="match status" value="1"/>
</dbReference>
<comment type="subcellular location">
    <subcellularLocation>
        <location evidence="5">Cytoplasm</location>
    </subcellularLocation>
    <subcellularLocation>
        <location evidence="5">Nucleus</location>
    </subcellularLocation>
</comment>
<dbReference type="InterPro" id="IPR004130">
    <property type="entry name" value="Gpn"/>
</dbReference>
<dbReference type="GO" id="GO:0005737">
    <property type="term" value="C:cytoplasm"/>
    <property type="evidence" value="ECO:0007669"/>
    <property type="project" value="UniProtKB-SubCell"/>
</dbReference>
<keyword evidence="2 5" id="KW-0547">Nucleotide-binding</keyword>
<evidence type="ECO:0000313" key="8">
    <source>
        <dbReference type="Proteomes" id="UP000499080"/>
    </source>
</evidence>
<dbReference type="GO" id="GO:0003924">
    <property type="term" value="F:GTPase activity"/>
    <property type="evidence" value="ECO:0007669"/>
    <property type="project" value="InterPro"/>
</dbReference>
<dbReference type="GO" id="GO:0005634">
    <property type="term" value="C:nucleus"/>
    <property type="evidence" value="ECO:0007669"/>
    <property type="project" value="UniProtKB-SubCell"/>
</dbReference>
<protein>
    <recommendedName>
        <fullName evidence="5">GPN-loop GTPase</fullName>
        <ecNumber evidence="5">3.6.5.-</ecNumber>
    </recommendedName>
</protein>
<feature type="compositionally biased region" description="Basic and acidic residues" evidence="6">
    <location>
        <begin position="200"/>
        <end position="221"/>
    </location>
</feature>
<keyword evidence="8" id="KW-1185">Reference proteome</keyword>
<sequence>MKQYKLGPNGGIMTSLNLFATRFDQVLNFVDKNSSKCKYVILDTPGQIEVFTWSASGTIITEALSSSYPTVVVYVMDIVRSVKPVTFMSNMLYACSILYKTKLPFIVVLNKTDVLDCSFAIEWMRDFEVFQEALEADTSYVSNLTRSMSLVLDEFYNNLRAVGVSSLVGLGMEEFFKHVEDATREYETVYRPEYERMKQKKQEMEKAKQQKEVERLRKDMGEGSEVELDDDSMNLTDVHSDPCYVQHGIEDEDTSDEDWTTGKLNYYSEDT</sequence>
<feature type="compositionally biased region" description="Acidic residues" evidence="6">
    <location>
        <begin position="222"/>
        <end position="232"/>
    </location>
</feature>
<proteinExistence type="inferred from homology"/>
<keyword evidence="3 5" id="KW-0378">Hydrolase</keyword>
<feature type="compositionally biased region" description="Acidic residues" evidence="6">
    <location>
        <begin position="250"/>
        <end position="259"/>
    </location>
</feature>
<gene>
    <name evidence="7" type="primary">GPN1_0</name>
    <name evidence="7" type="ORF">AVEN_52176_1</name>
</gene>
<accession>A0A4Y2WNK8</accession>
<dbReference type="EC" id="3.6.5.-" evidence="5"/>
<dbReference type="EMBL" id="BGPR01062967">
    <property type="protein sequence ID" value="GBO38298.1"/>
    <property type="molecule type" value="Genomic_DNA"/>
</dbReference>
<dbReference type="OrthoDB" id="243313at2759"/>
<evidence type="ECO:0000256" key="4">
    <source>
        <dbReference type="ARBA" id="ARBA00023134"/>
    </source>
</evidence>
<dbReference type="AlphaFoldDB" id="A0A4Y2WNK8"/>
<dbReference type="CDD" id="cd17870">
    <property type="entry name" value="GPN1"/>
    <property type="match status" value="1"/>
</dbReference>
<dbReference type="InterPro" id="IPR027417">
    <property type="entry name" value="P-loop_NTPase"/>
</dbReference>
<keyword evidence="5" id="KW-0963">Cytoplasm</keyword>
<reference evidence="7 8" key="1">
    <citation type="journal article" date="2019" name="Sci. Rep.">
        <title>Orb-weaving spider Araneus ventricosus genome elucidates the spidroin gene catalogue.</title>
        <authorList>
            <person name="Kono N."/>
            <person name="Nakamura H."/>
            <person name="Ohtoshi R."/>
            <person name="Moran D.A.P."/>
            <person name="Shinohara A."/>
            <person name="Yoshida Y."/>
            <person name="Fujiwara M."/>
            <person name="Mori M."/>
            <person name="Tomita M."/>
            <person name="Arakawa K."/>
        </authorList>
    </citation>
    <scope>NUCLEOTIDE SEQUENCE [LARGE SCALE GENOMIC DNA]</scope>
</reference>
<evidence type="ECO:0000256" key="1">
    <source>
        <dbReference type="ARBA" id="ARBA00005290"/>
    </source>
</evidence>
<dbReference type="GO" id="GO:0005525">
    <property type="term" value="F:GTP binding"/>
    <property type="evidence" value="ECO:0007669"/>
    <property type="project" value="UniProtKB-KW"/>
</dbReference>
<evidence type="ECO:0000256" key="5">
    <source>
        <dbReference type="RuleBase" id="RU365059"/>
    </source>
</evidence>
<comment type="subunit">
    <text evidence="5">Binds to RNA polymerase II.</text>
</comment>
<evidence type="ECO:0000256" key="2">
    <source>
        <dbReference type="ARBA" id="ARBA00022741"/>
    </source>
</evidence>
<dbReference type="Proteomes" id="UP000499080">
    <property type="component" value="Unassembled WGS sequence"/>
</dbReference>
<dbReference type="Pfam" id="PF03029">
    <property type="entry name" value="ATP_bind_1"/>
    <property type="match status" value="1"/>
</dbReference>
<dbReference type="SUPFAM" id="SSF52540">
    <property type="entry name" value="P-loop containing nucleoside triphosphate hydrolases"/>
    <property type="match status" value="1"/>
</dbReference>
<dbReference type="Gene3D" id="3.40.50.300">
    <property type="entry name" value="P-loop containing nucleotide triphosphate hydrolases"/>
    <property type="match status" value="1"/>
</dbReference>
<organism evidence="7 8">
    <name type="scientific">Araneus ventricosus</name>
    <name type="common">Orbweaver spider</name>
    <name type="synonym">Epeira ventricosa</name>
    <dbReference type="NCBI Taxonomy" id="182803"/>
    <lineage>
        <taxon>Eukaryota</taxon>
        <taxon>Metazoa</taxon>
        <taxon>Ecdysozoa</taxon>
        <taxon>Arthropoda</taxon>
        <taxon>Chelicerata</taxon>
        <taxon>Arachnida</taxon>
        <taxon>Araneae</taxon>
        <taxon>Araneomorphae</taxon>
        <taxon>Entelegynae</taxon>
        <taxon>Araneoidea</taxon>
        <taxon>Araneidae</taxon>
        <taxon>Araneus</taxon>
    </lineage>
</organism>
<feature type="region of interest" description="Disordered" evidence="6">
    <location>
        <begin position="200"/>
        <end position="271"/>
    </location>
</feature>
<comment type="similarity">
    <text evidence="1 5">Belongs to the GPN-loop GTPase family.</text>
</comment>
<evidence type="ECO:0000313" key="7">
    <source>
        <dbReference type="EMBL" id="GBO38298.1"/>
    </source>
</evidence>
<name>A0A4Y2WNK8_ARAVE</name>
<dbReference type="InterPro" id="IPR030230">
    <property type="entry name" value="Gpn1/Npa3/XAB1"/>
</dbReference>
<evidence type="ECO:0000256" key="3">
    <source>
        <dbReference type="ARBA" id="ARBA00022801"/>
    </source>
</evidence>
<comment type="caution">
    <text evidence="7">The sequence shown here is derived from an EMBL/GenBank/DDBJ whole genome shotgun (WGS) entry which is preliminary data.</text>
</comment>
<comment type="function">
    <text evidence="5">Small GTPase required for proper nuclear import of RNA polymerase II (RNAPII). May act at an RNAP assembly step prior to nuclear import.</text>
</comment>